<gene>
    <name evidence="1" type="ORF">CISIN_1g0294061mg</name>
</gene>
<dbReference type="Gene3D" id="1.25.40.10">
    <property type="entry name" value="Tetratricopeptide repeat domain"/>
    <property type="match status" value="1"/>
</dbReference>
<reference evidence="1 2" key="1">
    <citation type="submission" date="2014-04" db="EMBL/GenBank/DDBJ databases">
        <authorList>
            <consortium name="International Citrus Genome Consortium"/>
            <person name="Gmitter F."/>
            <person name="Chen C."/>
            <person name="Farmerie W."/>
            <person name="Harkins T."/>
            <person name="Desany B."/>
            <person name="Mohiuddin M."/>
            <person name="Kodira C."/>
            <person name="Borodovsky M."/>
            <person name="Lomsadze A."/>
            <person name="Burns P."/>
            <person name="Jenkins J."/>
            <person name="Prochnik S."/>
            <person name="Shu S."/>
            <person name="Chapman J."/>
            <person name="Pitluck S."/>
            <person name="Schmutz J."/>
            <person name="Rokhsar D."/>
        </authorList>
    </citation>
    <scope>NUCLEOTIDE SEQUENCE</scope>
</reference>
<dbReference type="PANTHER" id="PTHR46870">
    <property type="entry name" value="PROTEIN THYLAKOID ASSEMBLY 8-LIKE, CHLOROPLASTIC"/>
    <property type="match status" value="1"/>
</dbReference>
<feature type="non-terminal residue" evidence="1">
    <location>
        <position position="56"/>
    </location>
</feature>
<organism evidence="1 2">
    <name type="scientific">Citrus sinensis</name>
    <name type="common">Sweet orange</name>
    <name type="synonym">Citrus aurantium var. sinensis</name>
    <dbReference type="NCBI Taxonomy" id="2711"/>
    <lineage>
        <taxon>Eukaryota</taxon>
        <taxon>Viridiplantae</taxon>
        <taxon>Streptophyta</taxon>
        <taxon>Embryophyta</taxon>
        <taxon>Tracheophyta</taxon>
        <taxon>Spermatophyta</taxon>
        <taxon>Magnoliopsida</taxon>
        <taxon>eudicotyledons</taxon>
        <taxon>Gunneridae</taxon>
        <taxon>Pentapetalae</taxon>
        <taxon>rosids</taxon>
        <taxon>malvids</taxon>
        <taxon>Sapindales</taxon>
        <taxon>Rutaceae</taxon>
        <taxon>Aurantioideae</taxon>
        <taxon>Citrus</taxon>
    </lineage>
</organism>
<dbReference type="PANTHER" id="PTHR46870:SF1">
    <property type="entry name" value="OS03G0297700 PROTEIN"/>
    <property type="match status" value="1"/>
</dbReference>
<protein>
    <submittedName>
        <fullName evidence="1">Uncharacterized protein</fullName>
    </submittedName>
</protein>
<keyword evidence="2" id="KW-1185">Reference proteome</keyword>
<dbReference type="Proteomes" id="UP000027120">
    <property type="component" value="Unassembled WGS sequence"/>
</dbReference>
<dbReference type="AlphaFoldDB" id="A0A067ELM4"/>
<dbReference type="InterPro" id="IPR011990">
    <property type="entry name" value="TPR-like_helical_dom_sf"/>
</dbReference>
<dbReference type="STRING" id="2711.A0A067ELM4"/>
<name>A0A067ELM4_CITSI</name>
<accession>A0A067ELM4</accession>
<evidence type="ECO:0000313" key="1">
    <source>
        <dbReference type="EMBL" id="KDO54785.1"/>
    </source>
</evidence>
<evidence type="ECO:0000313" key="2">
    <source>
        <dbReference type="Proteomes" id="UP000027120"/>
    </source>
</evidence>
<dbReference type="InterPro" id="IPR044795">
    <property type="entry name" value="THA8L-like"/>
</dbReference>
<sequence>MSKESLMVAKELKRLQSHPVRFDRFIKSHVSRLLKSDLVSVLAEFQRQDQVFLCMK</sequence>
<proteinExistence type="predicted"/>
<dbReference type="EMBL" id="KK784992">
    <property type="protein sequence ID" value="KDO54785.1"/>
    <property type="molecule type" value="Genomic_DNA"/>
</dbReference>